<dbReference type="RefSeq" id="WP_136411100.1">
    <property type="nucleotide sequence ID" value="NZ_CP039393.1"/>
</dbReference>
<accession>A0A4P7VR03</accession>
<dbReference type="EMBL" id="CP039393">
    <property type="protein sequence ID" value="QCD36756.1"/>
    <property type="molecule type" value="Genomic_DNA"/>
</dbReference>
<keyword evidence="2" id="KW-1185">Reference proteome</keyword>
<dbReference type="InterPro" id="IPR001130">
    <property type="entry name" value="TatD-like"/>
</dbReference>
<dbReference type="GO" id="GO:0016788">
    <property type="term" value="F:hydrolase activity, acting on ester bonds"/>
    <property type="evidence" value="ECO:0007669"/>
    <property type="project" value="InterPro"/>
</dbReference>
<dbReference type="AlphaFoldDB" id="A0A4P7VR03"/>
<organism evidence="1 2">
    <name type="scientific">Muribaculum gordoncarteri</name>
    <dbReference type="NCBI Taxonomy" id="2530390"/>
    <lineage>
        <taxon>Bacteria</taxon>
        <taxon>Pseudomonadati</taxon>
        <taxon>Bacteroidota</taxon>
        <taxon>Bacteroidia</taxon>
        <taxon>Bacteroidales</taxon>
        <taxon>Muribaculaceae</taxon>
        <taxon>Muribaculum</taxon>
    </lineage>
</organism>
<dbReference type="InterPro" id="IPR032466">
    <property type="entry name" value="Metal_Hydrolase"/>
</dbReference>
<dbReference type="PANTHER" id="PTHR46124:SF2">
    <property type="entry name" value="D-AMINOACYL-TRNA DEACYLASE"/>
    <property type="match status" value="1"/>
</dbReference>
<dbReference type="Proteomes" id="UP000297031">
    <property type="component" value="Chromosome"/>
</dbReference>
<dbReference type="PANTHER" id="PTHR46124">
    <property type="entry name" value="D-AMINOACYL-TRNA DEACYLASE"/>
    <property type="match status" value="1"/>
</dbReference>
<dbReference type="Gene3D" id="3.20.20.140">
    <property type="entry name" value="Metal-dependent hydrolases"/>
    <property type="match status" value="1"/>
</dbReference>
<sequence length="198" mass="22200">MKILDIHTHDASRENAIINLSKEVTPQPGKLYSAGVHPWDTDTPDADKAIDRLEIEAASPFIVAIGEAGLDRLRGADLDRQMQFLRLQLEISRKTQKPVILHIVKAFAEIIRLHKELKPEEPWIIHGFRGKPQLARQLVDEGFYLSLGERFNSESASVIPSSRLLVESDESQLPIEQIAAAFPQLDPALPYRLLRAGS</sequence>
<evidence type="ECO:0008006" key="3">
    <source>
        <dbReference type="Google" id="ProtNLM"/>
    </source>
</evidence>
<dbReference type="Pfam" id="PF01026">
    <property type="entry name" value="TatD_DNase"/>
    <property type="match status" value="1"/>
</dbReference>
<dbReference type="SUPFAM" id="SSF51556">
    <property type="entry name" value="Metallo-dependent hydrolases"/>
    <property type="match status" value="1"/>
</dbReference>
<evidence type="ECO:0000313" key="2">
    <source>
        <dbReference type="Proteomes" id="UP000297031"/>
    </source>
</evidence>
<reference evidence="1 2" key="1">
    <citation type="submission" date="2019-02" db="EMBL/GenBank/DDBJ databases">
        <title>Isolation and identification of novel species under the genus Muribaculum.</title>
        <authorList>
            <person name="Miyake S."/>
            <person name="Ding Y."/>
            <person name="Low A."/>
            <person name="Soh M."/>
            <person name="Seedorf H."/>
        </authorList>
    </citation>
    <scope>NUCLEOTIDE SEQUENCE [LARGE SCALE GENOMIC DNA]</scope>
    <source>
        <strain evidence="1 2">TLL-A4</strain>
    </source>
</reference>
<protein>
    <recommendedName>
        <fullName evidence="3">Hydrolase TatD</fullName>
    </recommendedName>
</protein>
<gene>
    <name evidence="1" type="ORF">E7746_13140</name>
</gene>
<evidence type="ECO:0000313" key="1">
    <source>
        <dbReference type="EMBL" id="QCD36756.1"/>
    </source>
</evidence>
<name>A0A4P7VR03_9BACT</name>
<dbReference type="OrthoDB" id="664222at2"/>
<proteinExistence type="predicted"/>
<dbReference type="KEGG" id="mgod:E7746_13140"/>